<evidence type="ECO:0000313" key="1">
    <source>
        <dbReference type="EMBL" id="EKM48355.1"/>
    </source>
</evidence>
<dbReference type="KEGG" id="pco:PHACADRAFT_33920"/>
<gene>
    <name evidence="1" type="ORF">PHACADRAFT_33920</name>
</gene>
<dbReference type="Proteomes" id="UP000008370">
    <property type="component" value="Unassembled WGS sequence"/>
</dbReference>
<dbReference type="InterPro" id="IPR032675">
    <property type="entry name" value="LRR_dom_sf"/>
</dbReference>
<dbReference type="RefSeq" id="XP_007403093.1">
    <property type="nucleotide sequence ID" value="XM_007403031.1"/>
</dbReference>
<dbReference type="OrthoDB" id="2750183at2759"/>
<evidence type="ECO:0000313" key="2">
    <source>
        <dbReference type="Proteomes" id="UP000008370"/>
    </source>
</evidence>
<dbReference type="EMBL" id="JH931150">
    <property type="protein sequence ID" value="EKM48355.1"/>
    <property type="molecule type" value="Genomic_DNA"/>
</dbReference>
<organism evidence="1 2">
    <name type="scientific">Phanerochaete carnosa (strain HHB-10118-sp)</name>
    <name type="common">White-rot fungus</name>
    <name type="synonym">Peniophora carnosa</name>
    <dbReference type="NCBI Taxonomy" id="650164"/>
    <lineage>
        <taxon>Eukaryota</taxon>
        <taxon>Fungi</taxon>
        <taxon>Dikarya</taxon>
        <taxon>Basidiomycota</taxon>
        <taxon>Agaricomycotina</taxon>
        <taxon>Agaricomycetes</taxon>
        <taxon>Polyporales</taxon>
        <taxon>Phanerochaetaceae</taxon>
        <taxon>Phanerochaete</taxon>
    </lineage>
</organism>
<dbReference type="AlphaFoldDB" id="K5VNT5"/>
<reference evidence="1 2" key="1">
    <citation type="journal article" date="2012" name="BMC Genomics">
        <title>Comparative genomics of the white-rot fungi, Phanerochaete carnosa and P. chrysosporium, to elucidate the genetic basis of the distinct wood types they colonize.</title>
        <authorList>
            <person name="Suzuki H."/>
            <person name="MacDonald J."/>
            <person name="Syed K."/>
            <person name="Salamov A."/>
            <person name="Hori C."/>
            <person name="Aerts A."/>
            <person name="Henrissat B."/>
            <person name="Wiebenga A."/>
            <person name="vanKuyk P.A."/>
            <person name="Barry K."/>
            <person name="Lindquist E."/>
            <person name="LaButti K."/>
            <person name="Lapidus A."/>
            <person name="Lucas S."/>
            <person name="Coutinho P."/>
            <person name="Gong Y."/>
            <person name="Samejima M."/>
            <person name="Mahadevan R."/>
            <person name="Abou-Zaid M."/>
            <person name="de Vries R.P."/>
            <person name="Igarashi K."/>
            <person name="Yadav J.S."/>
            <person name="Grigoriev I.V."/>
            <person name="Master E.R."/>
        </authorList>
    </citation>
    <scope>NUCLEOTIDE SEQUENCE [LARGE SCALE GENOMIC DNA]</scope>
    <source>
        <strain evidence="1 2">HHB-10118-sp</strain>
    </source>
</reference>
<dbReference type="HOGENOM" id="CLU_793566_0_0_1"/>
<name>K5VNT5_PHACS</name>
<proteinExistence type="predicted"/>
<dbReference type="InParanoid" id="K5VNT5"/>
<dbReference type="Gene3D" id="3.80.10.10">
    <property type="entry name" value="Ribonuclease Inhibitor"/>
    <property type="match status" value="1"/>
</dbReference>
<accession>K5VNT5</accession>
<keyword evidence="2" id="KW-1185">Reference proteome</keyword>
<protein>
    <recommendedName>
        <fullName evidence="3">F-box domain-containing protein</fullName>
    </recommendedName>
</protein>
<dbReference type="SUPFAM" id="SSF52047">
    <property type="entry name" value="RNI-like"/>
    <property type="match status" value="1"/>
</dbReference>
<dbReference type="GeneID" id="18919865"/>
<evidence type="ECO:0008006" key="3">
    <source>
        <dbReference type="Google" id="ProtNLM"/>
    </source>
</evidence>
<sequence length="418" mass="47597">MSTLDTIEANQETFGAMDAGYLDSVRPALIVCLFSPATFTASQMHLNWDILVEIMFFSDRADASRMSRTCRTLLQAAPQTLLSRNEAFPLLERQQLLSFLLFMFCGRHNGFRYLNQLRLYEVWRSLPQLEEHLTDLFMQATELKLVTLEGEKVELGERVSYAFANLTKLRTLKIDAVTDRTAELFKKMQAPLTGIDANFLGYHDSVDPIPMFAHFKHSLRAMNLSFAGFSSTEIQYPRVVSLSAEYCEYQNLVSIVHCFPSLRDLSLHAMEEDLDMQQEISITEEERLSSLASQTRRTQWPSLHRLSGGVRELYTLGIRCRVDHVDVARWPLNSAVDGQRLAAIVADVRPTSLDARLLLPEFELLSLAEHLTCVRDELVGLRLRLDYQYEEPCPCSAQHEDPCSNVVRICPVSMNSTS</sequence>